<dbReference type="UniPathway" id="UPA00034">
    <property type="reaction ID" value="UER00016"/>
</dbReference>
<dbReference type="InterPro" id="IPR036291">
    <property type="entry name" value="NAD(P)-bd_dom_sf"/>
</dbReference>
<keyword evidence="10" id="KW-0220">Diaminopimelate biosynthesis</keyword>
<evidence type="ECO:0000256" key="7">
    <source>
        <dbReference type="ARBA" id="ARBA00022605"/>
    </source>
</evidence>
<keyword evidence="9" id="KW-0521">NADP</keyword>
<dbReference type="NCBIfam" id="NF011456">
    <property type="entry name" value="PRK14874.1"/>
    <property type="match status" value="1"/>
</dbReference>
<keyword evidence="13" id="KW-0486">Methionine biosynthesis</keyword>
<organism evidence="16">
    <name type="scientific">marine sediment metagenome</name>
    <dbReference type="NCBI Taxonomy" id="412755"/>
    <lineage>
        <taxon>unclassified sequences</taxon>
        <taxon>metagenomes</taxon>
        <taxon>ecological metagenomes</taxon>
    </lineage>
</organism>
<evidence type="ECO:0000256" key="3">
    <source>
        <dbReference type="ARBA" id="ARBA00005097"/>
    </source>
</evidence>
<comment type="pathway">
    <text evidence="2">Amino-acid biosynthesis; L-lysine biosynthesis via DAP pathway; (S)-tetrahydrodipicolinate from L-aspartate: step 2/4.</text>
</comment>
<dbReference type="SUPFAM" id="SSF55347">
    <property type="entry name" value="Glyceraldehyde-3-phosphate dehydrogenase-like, C-terminal domain"/>
    <property type="match status" value="1"/>
</dbReference>
<dbReference type="UniPathway" id="UPA00051">
    <property type="reaction ID" value="UER00464"/>
</dbReference>
<dbReference type="GO" id="GO:0050661">
    <property type="term" value="F:NADP binding"/>
    <property type="evidence" value="ECO:0007669"/>
    <property type="project" value="InterPro"/>
</dbReference>
<evidence type="ECO:0000256" key="11">
    <source>
        <dbReference type="ARBA" id="ARBA00023002"/>
    </source>
</evidence>
<keyword evidence="8" id="KW-0791">Threonine biosynthesis</keyword>
<dbReference type="InterPro" id="IPR000319">
    <property type="entry name" value="Asp-semialdehyde_DH_CS"/>
</dbReference>
<dbReference type="GO" id="GO:0009088">
    <property type="term" value="P:threonine biosynthetic process"/>
    <property type="evidence" value="ECO:0007669"/>
    <property type="project" value="UniProtKB-UniPathway"/>
</dbReference>
<comment type="subunit">
    <text evidence="5">Homodimer.</text>
</comment>
<evidence type="ECO:0000256" key="5">
    <source>
        <dbReference type="ARBA" id="ARBA00011738"/>
    </source>
</evidence>
<comment type="pathway">
    <text evidence="3">Amino-acid biosynthesis; L-threonine biosynthesis; L-threonine from L-aspartate: step 2/5.</text>
</comment>
<evidence type="ECO:0000256" key="10">
    <source>
        <dbReference type="ARBA" id="ARBA00022915"/>
    </source>
</evidence>
<dbReference type="Gene3D" id="3.30.360.10">
    <property type="entry name" value="Dihydrodipicolinate Reductase, domain 2"/>
    <property type="match status" value="1"/>
</dbReference>
<dbReference type="Pfam" id="PF01118">
    <property type="entry name" value="Semialdhyde_dh"/>
    <property type="match status" value="1"/>
</dbReference>
<dbReference type="InterPro" id="IPR000534">
    <property type="entry name" value="Semialdehyde_DH_NAD-bd"/>
</dbReference>
<dbReference type="NCBIfam" id="TIGR01296">
    <property type="entry name" value="asd_B"/>
    <property type="match status" value="1"/>
</dbReference>
<feature type="domain" description="Semialdehyde dehydrogenase NAD-binding" evidence="15">
    <location>
        <begin position="5"/>
        <end position="120"/>
    </location>
</feature>
<evidence type="ECO:0000256" key="2">
    <source>
        <dbReference type="ARBA" id="ARBA00005076"/>
    </source>
</evidence>
<dbReference type="GO" id="GO:0009089">
    <property type="term" value="P:lysine biosynthetic process via diaminopimelate"/>
    <property type="evidence" value="ECO:0007669"/>
    <property type="project" value="UniProtKB-UniPathway"/>
</dbReference>
<dbReference type="GO" id="GO:0009086">
    <property type="term" value="P:methionine biosynthetic process"/>
    <property type="evidence" value="ECO:0007669"/>
    <property type="project" value="UniProtKB-KW"/>
</dbReference>
<dbReference type="CDD" id="cd18131">
    <property type="entry name" value="ASADH_C_bac_euk_like"/>
    <property type="match status" value="1"/>
</dbReference>
<reference evidence="16" key="1">
    <citation type="journal article" date="2014" name="Front. Microbiol.">
        <title>High frequency of phylogenetically diverse reductive dehalogenase-homologous genes in deep subseafloor sedimentary metagenomes.</title>
        <authorList>
            <person name="Kawai M."/>
            <person name="Futagami T."/>
            <person name="Toyoda A."/>
            <person name="Takaki Y."/>
            <person name="Nishi S."/>
            <person name="Hori S."/>
            <person name="Arai W."/>
            <person name="Tsubouchi T."/>
            <person name="Morono Y."/>
            <person name="Uchiyama I."/>
            <person name="Ito T."/>
            <person name="Fujiyama A."/>
            <person name="Inagaki F."/>
            <person name="Takami H."/>
        </authorList>
    </citation>
    <scope>NUCLEOTIDE SEQUENCE</scope>
    <source>
        <strain evidence="16">Expedition CK06-06</strain>
    </source>
</reference>
<dbReference type="PANTHER" id="PTHR46278:SF2">
    <property type="entry name" value="ASPARTATE-SEMIALDEHYDE DEHYDROGENASE"/>
    <property type="match status" value="1"/>
</dbReference>
<dbReference type="PROSITE" id="PS01103">
    <property type="entry name" value="ASD"/>
    <property type="match status" value="1"/>
</dbReference>
<dbReference type="PANTHER" id="PTHR46278">
    <property type="entry name" value="DEHYDROGENASE, PUTATIVE-RELATED"/>
    <property type="match status" value="1"/>
</dbReference>
<dbReference type="GO" id="GO:0009097">
    <property type="term" value="P:isoleucine biosynthetic process"/>
    <property type="evidence" value="ECO:0007669"/>
    <property type="project" value="InterPro"/>
</dbReference>
<dbReference type="Gene3D" id="3.40.50.720">
    <property type="entry name" value="NAD(P)-binding Rossmann-like Domain"/>
    <property type="match status" value="1"/>
</dbReference>
<dbReference type="UniPathway" id="UPA00050">
    <property type="reaction ID" value="UER00463"/>
</dbReference>
<comment type="pathway">
    <text evidence="1">Amino-acid biosynthesis; L-methionine biosynthesis via de novo pathway; L-homoserine from L-aspartate: step 2/3.</text>
</comment>
<dbReference type="InterPro" id="IPR012280">
    <property type="entry name" value="Semialdhyde_DH_dimer_dom"/>
</dbReference>
<keyword evidence="7" id="KW-0028">Amino-acid biosynthesis</keyword>
<comment type="catalytic activity">
    <reaction evidence="14">
        <text>L-aspartate 4-semialdehyde + phosphate + NADP(+) = 4-phospho-L-aspartate + NADPH + H(+)</text>
        <dbReference type="Rhea" id="RHEA:24284"/>
        <dbReference type="ChEBI" id="CHEBI:15378"/>
        <dbReference type="ChEBI" id="CHEBI:43474"/>
        <dbReference type="ChEBI" id="CHEBI:57535"/>
        <dbReference type="ChEBI" id="CHEBI:57783"/>
        <dbReference type="ChEBI" id="CHEBI:58349"/>
        <dbReference type="ChEBI" id="CHEBI:537519"/>
        <dbReference type="EC" id="1.2.1.11"/>
    </reaction>
</comment>
<evidence type="ECO:0000256" key="9">
    <source>
        <dbReference type="ARBA" id="ARBA00022857"/>
    </source>
</evidence>
<name>X1FYB9_9ZZZZ</name>
<gene>
    <name evidence="16" type="ORF">S03H2_13458</name>
</gene>
<evidence type="ECO:0000256" key="13">
    <source>
        <dbReference type="ARBA" id="ARBA00023167"/>
    </source>
</evidence>
<comment type="caution">
    <text evidence="16">The sequence shown here is derived from an EMBL/GenBank/DDBJ whole genome shotgun (WGS) entry which is preliminary data.</text>
</comment>
<dbReference type="PIRSF" id="PIRSF000148">
    <property type="entry name" value="ASA_dh"/>
    <property type="match status" value="1"/>
</dbReference>
<evidence type="ECO:0000256" key="4">
    <source>
        <dbReference type="ARBA" id="ARBA00010584"/>
    </source>
</evidence>
<dbReference type="SUPFAM" id="SSF51735">
    <property type="entry name" value="NAD(P)-binding Rossmann-fold domains"/>
    <property type="match status" value="1"/>
</dbReference>
<evidence type="ECO:0000256" key="1">
    <source>
        <dbReference type="ARBA" id="ARBA00005021"/>
    </source>
</evidence>
<evidence type="ECO:0000256" key="6">
    <source>
        <dbReference type="ARBA" id="ARBA00013120"/>
    </source>
</evidence>
<dbReference type="GO" id="GO:0019877">
    <property type="term" value="P:diaminopimelate biosynthetic process"/>
    <property type="evidence" value="ECO:0007669"/>
    <property type="project" value="UniProtKB-KW"/>
</dbReference>
<dbReference type="GO" id="GO:0004073">
    <property type="term" value="F:aspartate-semialdehyde dehydrogenase activity"/>
    <property type="evidence" value="ECO:0007669"/>
    <property type="project" value="UniProtKB-EC"/>
</dbReference>
<accession>X1FYB9</accession>
<dbReference type="CDD" id="cd02316">
    <property type="entry name" value="VcASADH2_like_N"/>
    <property type="match status" value="1"/>
</dbReference>
<evidence type="ECO:0000256" key="14">
    <source>
        <dbReference type="ARBA" id="ARBA00047891"/>
    </source>
</evidence>
<dbReference type="InterPro" id="IPR012080">
    <property type="entry name" value="Asp_semialdehyde_DH"/>
</dbReference>
<keyword evidence="12" id="KW-0457">Lysine biosynthesis</keyword>
<evidence type="ECO:0000259" key="15">
    <source>
        <dbReference type="SMART" id="SM00859"/>
    </source>
</evidence>
<dbReference type="Pfam" id="PF02774">
    <property type="entry name" value="Semialdhyde_dhC"/>
    <property type="match status" value="1"/>
</dbReference>
<dbReference type="InterPro" id="IPR005986">
    <property type="entry name" value="Asp_semialdehyde_DH_beta"/>
</dbReference>
<dbReference type="EMBL" id="BARU01006833">
    <property type="protein sequence ID" value="GAH37525.1"/>
    <property type="molecule type" value="Genomic_DNA"/>
</dbReference>
<comment type="similarity">
    <text evidence="4">Belongs to the aspartate-semialdehyde dehydrogenase family.</text>
</comment>
<evidence type="ECO:0000256" key="12">
    <source>
        <dbReference type="ARBA" id="ARBA00023154"/>
    </source>
</evidence>
<dbReference type="SMART" id="SM00859">
    <property type="entry name" value="Semialdhyde_dh"/>
    <property type="match status" value="1"/>
</dbReference>
<keyword evidence="11" id="KW-0560">Oxidoreductase</keyword>
<protein>
    <recommendedName>
        <fullName evidence="6">aspartate-semialdehyde dehydrogenase</fullName>
        <ecNumber evidence="6">1.2.1.11</ecNumber>
    </recommendedName>
</protein>
<evidence type="ECO:0000256" key="8">
    <source>
        <dbReference type="ARBA" id="ARBA00022697"/>
    </source>
</evidence>
<dbReference type="HAMAP" id="MF_02121">
    <property type="entry name" value="ASADH"/>
    <property type="match status" value="1"/>
</dbReference>
<dbReference type="GO" id="GO:0046983">
    <property type="term" value="F:protein dimerization activity"/>
    <property type="evidence" value="ECO:0007669"/>
    <property type="project" value="InterPro"/>
</dbReference>
<sequence length="341" mass="37632">MGGYRLAIVGATGLVGQEFIKVLEQRNFPVDSIQLLASDRSAGKRLFVTHQEIEVKETVPESFRGIDIALFSAGVEVSRYFSPIAAQSGAVVIDNSSAFRMMPTVPLVVPEVNPEDIKWHKGIIANPNCSTIQMVVALHPLHKVNPIRRIIVDTYQAVSGTGSPAVDELTAQAKQVLDGQTTIPHVYPHQIAFNVLPEIDVFLDNDYTKEEWKLVEETRKIMHADDIAISATCVRVPIFTGHSGAVNIEFSQPMPPDKARRILAQAPGVKVLDDPAVSLYPQPWSAAGTDEVFVGRIRRDASHPNGLVMWVVADNLRKGAALNTVQIAEEMVKRDWIHPWR</sequence>
<evidence type="ECO:0000313" key="16">
    <source>
        <dbReference type="EMBL" id="GAH37525.1"/>
    </source>
</evidence>
<proteinExistence type="inferred from homology"/>
<dbReference type="GO" id="GO:0051287">
    <property type="term" value="F:NAD binding"/>
    <property type="evidence" value="ECO:0007669"/>
    <property type="project" value="InterPro"/>
</dbReference>
<dbReference type="EC" id="1.2.1.11" evidence="6"/>
<dbReference type="AlphaFoldDB" id="X1FYB9"/>